<keyword evidence="7 10" id="KW-0235">DNA replication</keyword>
<keyword evidence="4 10" id="KW-0963">Cytoplasm</keyword>
<dbReference type="InterPro" id="IPR022635">
    <property type="entry name" value="DNA_polIII_beta_C"/>
</dbReference>
<dbReference type="Proteomes" id="UP000250003">
    <property type="component" value="Chromosome"/>
</dbReference>
<evidence type="ECO:0000256" key="6">
    <source>
        <dbReference type="ARBA" id="ARBA00022695"/>
    </source>
</evidence>
<dbReference type="Gene3D" id="3.10.150.10">
    <property type="entry name" value="DNA Polymerase III, subunit A, domain 2"/>
    <property type="match status" value="2"/>
</dbReference>
<dbReference type="EMBL" id="CP030280">
    <property type="protein sequence ID" value="AWY96855.1"/>
    <property type="molecule type" value="Genomic_DNA"/>
</dbReference>
<dbReference type="CDD" id="cd00140">
    <property type="entry name" value="beta_clamp"/>
    <property type="match status" value="1"/>
</dbReference>
<evidence type="ECO:0000313" key="14">
    <source>
        <dbReference type="EMBL" id="AWY96855.1"/>
    </source>
</evidence>
<dbReference type="GO" id="GO:0008408">
    <property type="term" value="F:3'-5' exonuclease activity"/>
    <property type="evidence" value="ECO:0007669"/>
    <property type="project" value="InterPro"/>
</dbReference>
<dbReference type="GO" id="GO:0006271">
    <property type="term" value="P:DNA strand elongation involved in DNA replication"/>
    <property type="evidence" value="ECO:0007669"/>
    <property type="project" value="TreeGrafter"/>
</dbReference>
<comment type="subcellular location">
    <subcellularLocation>
        <location evidence="1 10">Cytoplasm</location>
    </subcellularLocation>
</comment>
<evidence type="ECO:0000256" key="8">
    <source>
        <dbReference type="ARBA" id="ARBA00022932"/>
    </source>
</evidence>
<sequence length="370" mass="41980">MKIICPKSELQKSVSIVMKAVPSKTTMPILECILIDAATNDIKLTANDMELAIETRVQGLVIEKGVLALDAKIFSDIVRKLPDNDVTIETDEKLNATITCEKAKFNIPGKSGEDFSYLPLIEKEGCIRVSQFTLKEIIRQTIFSIAVNENNKLMTGELFQIENNMLRVISLDGHRISIRKIGLQEECEDRKVVVPGKTLNEISKILSGELEDMVDIYLSSNHILFEFDDTKVVSRLIEGEYFKVDQMLSSDYETKVKINKRELLDCIDRATLFVKEGDKKPIIINIQDGQMELQIDSQIGSMKEEIDIEKEGKDIMIGFNPKFLIDALKVIDDEEVSIYLMNAKAPCFIRDDNQQYIYLILPVNFNAVSR</sequence>
<dbReference type="AlphaFoldDB" id="A0A2Z4U730"/>
<dbReference type="SUPFAM" id="SSF55979">
    <property type="entry name" value="DNA clamp"/>
    <property type="match status" value="3"/>
</dbReference>
<gene>
    <name evidence="14" type="ORF">DQQ01_00255</name>
</gene>
<evidence type="ECO:0000259" key="12">
    <source>
        <dbReference type="Pfam" id="PF02767"/>
    </source>
</evidence>
<evidence type="ECO:0000313" key="15">
    <source>
        <dbReference type="Proteomes" id="UP000250003"/>
    </source>
</evidence>
<dbReference type="InterPro" id="IPR022637">
    <property type="entry name" value="DNA_polIII_beta_cen"/>
</dbReference>
<keyword evidence="5 10" id="KW-0808">Transferase</keyword>
<keyword evidence="9" id="KW-0238">DNA-binding</keyword>
<dbReference type="GO" id="GO:0005737">
    <property type="term" value="C:cytoplasm"/>
    <property type="evidence" value="ECO:0007669"/>
    <property type="project" value="UniProtKB-SubCell"/>
</dbReference>
<dbReference type="Pfam" id="PF02768">
    <property type="entry name" value="DNA_pol3_beta_3"/>
    <property type="match status" value="1"/>
</dbReference>
<dbReference type="RefSeq" id="WP_111917728.1">
    <property type="nucleotide sequence ID" value="NZ_CAUWHR010000027.1"/>
</dbReference>
<comment type="function">
    <text evidence="10">Confers DNA tethering and processivity to DNA polymerases and other proteins. Acts as a clamp, forming a ring around DNA (a reaction catalyzed by the clamp-loading complex) which diffuses in an ATP-independent manner freely and bidirectionally along dsDNA. Initially characterized for its ability to contact the catalytic subunit of DNA polymerase III (Pol III), a complex, multichain enzyme responsible for most of the replicative synthesis in bacteria; Pol III exhibits 3'-5' exonuclease proofreading activity. The beta chain is required for initiation of replication as well as for processivity of DNA replication.</text>
</comment>
<dbReference type="OrthoDB" id="8421503at2"/>
<evidence type="ECO:0000256" key="1">
    <source>
        <dbReference type="ARBA" id="ARBA00004496"/>
    </source>
</evidence>
<keyword evidence="15" id="KW-1185">Reference proteome</keyword>
<evidence type="ECO:0000259" key="11">
    <source>
        <dbReference type="Pfam" id="PF00712"/>
    </source>
</evidence>
<comment type="similarity">
    <text evidence="2 10">Belongs to the beta sliding clamp family.</text>
</comment>
<comment type="subunit">
    <text evidence="10">Forms a ring-shaped head-to-tail homodimer around DNA.</text>
</comment>
<feature type="domain" description="DNA polymerase III beta sliding clamp N-terminal" evidence="11">
    <location>
        <begin position="1"/>
        <end position="118"/>
    </location>
</feature>
<evidence type="ECO:0000259" key="13">
    <source>
        <dbReference type="Pfam" id="PF02768"/>
    </source>
</evidence>
<keyword evidence="6 10" id="KW-0548">Nucleotidyltransferase</keyword>
<dbReference type="GO" id="GO:0003677">
    <property type="term" value="F:DNA binding"/>
    <property type="evidence" value="ECO:0007669"/>
    <property type="project" value="UniProtKB-UniRule"/>
</dbReference>
<reference evidence="15" key="1">
    <citation type="submission" date="2018-06" db="EMBL/GenBank/DDBJ databases">
        <title>Description of Blautia argi sp. nov., a new anaerobic isolated from dog feces.</title>
        <authorList>
            <person name="Chang Y.-H."/>
            <person name="Paek J."/>
            <person name="Shin Y."/>
        </authorList>
    </citation>
    <scope>NUCLEOTIDE SEQUENCE [LARGE SCALE GENOMIC DNA]</scope>
    <source>
        <strain evidence="15">KCTC 15426</strain>
    </source>
</reference>
<dbReference type="GO" id="GO:0009360">
    <property type="term" value="C:DNA polymerase III complex"/>
    <property type="evidence" value="ECO:0007669"/>
    <property type="project" value="InterPro"/>
</dbReference>
<dbReference type="SMART" id="SM00480">
    <property type="entry name" value="POL3Bc"/>
    <property type="match status" value="1"/>
</dbReference>
<feature type="domain" description="DNA polymerase III beta sliding clamp C-terminal" evidence="13">
    <location>
        <begin position="248"/>
        <end position="363"/>
    </location>
</feature>
<evidence type="ECO:0000256" key="9">
    <source>
        <dbReference type="ARBA" id="ARBA00023125"/>
    </source>
</evidence>
<evidence type="ECO:0000256" key="7">
    <source>
        <dbReference type="ARBA" id="ARBA00022705"/>
    </source>
</evidence>
<dbReference type="GO" id="GO:0003887">
    <property type="term" value="F:DNA-directed DNA polymerase activity"/>
    <property type="evidence" value="ECO:0007669"/>
    <property type="project" value="UniProtKB-UniRule"/>
</dbReference>
<evidence type="ECO:0000256" key="5">
    <source>
        <dbReference type="ARBA" id="ARBA00022679"/>
    </source>
</evidence>
<keyword evidence="8 10" id="KW-0239">DNA-directed DNA polymerase</keyword>
<dbReference type="PIRSF" id="PIRSF000804">
    <property type="entry name" value="DNA_pol_III_b"/>
    <property type="match status" value="1"/>
</dbReference>
<dbReference type="Pfam" id="PF00712">
    <property type="entry name" value="DNA_pol3_beta"/>
    <property type="match status" value="1"/>
</dbReference>
<dbReference type="PANTHER" id="PTHR30478">
    <property type="entry name" value="DNA POLYMERASE III SUBUNIT BETA"/>
    <property type="match status" value="1"/>
</dbReference>
<accession>A0A2Z4U730</accession>
<evidence type="ECO:0000256" key="2">
    <source>
        <dbReference type="ARBA" id="ARBA00010752"/>
    </source>
</evidence>
<evidence type="ECO:0000256" key="4">
    <source>
        <dbReference type="ARBA" id="ARBA00022490"/>
    </source>
</evidence>
<dbReference type="Pfam" id="PF02767">
    <property type="entry name" value="DNA_pol3_beta_2"/>
    <property type="match status" value="1"/>
</dbReference>
<dbReference type="PANTHER" id="PTHR30478:SF0">
    <property type="entry name" value="BETA SLIDING CLAMP"/>
    <property type="match status" value="1"/>
</dbReference>
<proteinExistence type="inferred from homology"/>
<protein>
    <recommendedName>
        <fullName evidence="3 10">Beta sliding clamp</fullName>
    </recommendedName>
</protein>
<dbReference type="InterPro" id="IPR001001">
    <property type="entry name" value="DNA_polIII_beta"/>
</dbReference>
<dbReference type="InterPro" id="IPR022634">
    <property type="entry name" value="DNA_polIII_beta_N"/>
</dbReference>
<evidence type="ECO:0000256" key="3">
    <source>
        <dbReference type="ARBA" id="ARBA00021035"/>
    </source>
</evidence>
<dbReference type="NCBIfam" id="TIGR00663">
    <property type="entry name" value="dnan"/>
    <property type="match status" value="1"/>
</dbReference>
<organism evidence="14 15">
    <name type="scientific">Blautia argi</name>
    <dbReference type="NCBI Taxonomy" id="1912897"/>
    <lineage>
        <taxon>Bacteria</taxon>
        <taxon>Bacillati</taxon>
        <taxon>Bacillota</taxon>
        <taxon>Clostridia</taxon>
        <taxon>Lachnospirales</taxon>
        <taxon>Lachnospiraceae</taxon>
        <taxon>Blautia</taxon>
    </lineage>
</organism>
<name>A0A2Z4U730_9FIRM</name>
<evidence type="ECO:0000256" key="10">
    <source>
        <dbReference type="PIRNR" id="PIRNR000804"/>
    </source>
</evidence>
<dbReference type="KEGG" id="blau:DQQ01_00255"/>
<dbReference type="InterPro" id="IPR046938">
    <property type="entry name" value="DNA_clamp_sf"/>
</dbReference>
<feature type="domain" description="DNA polymerase III beta sliding clamp central" evidence="12">
    <location>
        <begin position="129"/>
        <end position="241"/>
    </location>
</feature>